<dbReference type="GO" id="GO:0051301">
    <property type="term" value="P:cell division"/>
    <property type="evidence" value="ECO:0007669"/>
    <property type="project" value="UniProtKB-KW"/>
</dbReference>
<dbReference type="InterPro" id="IPR036388">
    <property type="entry name" value="WH-like_DNA-bd_sf"/>
</dbReference>
<dbReference type="SUPFAM" id="SSF75632">
    <property type="entry name" value="Cullin homology domain"/>
    <property type="match status" value="1"/>
</dbReference>
<comment type="similarity">
    <text evidence="6">Belongs to the cullin family.</text>
</comment>
<keyword evidence="8" id="KW-0732">Signal</keyword>
<dbReference type="Gene3D" id="3.30.230.130">
    <property type="entry name" value="Cullin, Chain C, Domain 2"/>
    <property type="match status" value="1"/>
</dbReference>
<dbReference type="GO" id="GO:0007091">
    <property type="term" value="P:metaphase/anaphase transition of mitotic cell cycle"/>
    <property type="evidence" value="ECO:0007669"/>
    <property type="project" value="TreeGrafter"/>
</dbReference>
<dbReference type="OrthoDB" id="5581181at2759"/>
<dbReference type="PROSITE" id="PS50069">
    <property type="entry name" value="CULLIN_2"/>
    <property type="match status" value="1"/>
</dbReference>
<evidence type="ECO:0000313" key="11">
    <source>
        <dbReference type="Proteomes" id="UP000225706"/>
    </source>
</evidence>
<keyword evidence="2" id="KW-0132">Cell division</keyword>
<protein>
    <recommendedName>
        <fullName evidence="1">Anaphase-promoting complex subunit 2</fullName>
    </recommendedName>
</protein>
<dbReference type="SUPFAM" id="SSF46785">
    <property type="entry name" value="Winged helix' DNA-binding domain"/>
    <property type="match status" value="1"/>
</dbReference>
<dbReference type="EMBL" id="LSMT01000002">
    <property type="protein sequence ID" value="PFX34802.1"/>
    <property type="molecule type" value="Genomic_DNA"/>
</dbReference>
<gene>
    <name evidence="10" type="primary">Anapc2</name>
    <name evidence="10" type="ORF">AWC38_SpisGene281</name>
</gene>
<dbReference type="GO" id="GO:0005680">
    <property type="term" value="C:anaphase-promoting complex"/>
    <property type="evidence" value="ECO:0007669"/>
    <property type="project" value="TreeGrafter"/>
</dbReference>
<dbReference type="GO" id="GO:0031625">
    <property type="term" value="F:ubiquitin protein ligase binding"/>
    <property type="evidence" value="ECO:0007669"/>
    <property type="project" value="InterPro"/>
</dbReference>
<dbReference type="STRING" id="50429.A0A2B4T1Z3"/>
<dbReference type="FunFam" id="1.10.10.10:FF:000877">
    <property type="entry name" value="Anaphase-promoting complex subunit"/>
    <property type="match status" value="1"/>
</dbReference>
<organism evidence="10 11">
    <name type="scientific">Stylophora pistillata</name>
    <name type="common">Smooth cauliflower coral</name>
    <dbReference type="NCBI Taxonomy" id="50429"/>
    <lineage>
        <taxon>Eukaryota</taxon>
        <taxon>Metazoa</taxon>
        <taxon>Cnidaria</taxon>
        <taxon>Anthozoa</taxon>
        <taxon>Hexacorallia</taxon>
        <taxon>Scleractinia</taxon>
        <taxon>Astrocoeniina</taxon>
        <taxon>Pocilloporidae</taxon>
        <taxon>Stylophora</taxon>
    </lineage>
</organism>
<evidence type="ECO:0000256" key="8">
    <source>
        <dbReference type="SAM" id="SignalP"/>
    </source>
</evidence>
<dbReference type="AlphaFoldDB" id="A0A2B4T1Z3"/>
<feature type="signal peptide" evidence="8">
    <location>
        <begin position="1"/>
        <end position="18"/>
    </location>
</feature>
<accession>A0A2B4T1Z3</accession>
<comment type="caution">
    <text evidence="10">The sequence shown here is derived from an EMBL/GenBank/DDBJ whole genome shotgun (WGS) entry which is preliminary data.</text>
</comment>
<dbReference type="SMART" id="SM00182">
    <property type="entry name" value="CULLIN"/>
    <property type="match status" value="1"/>
</dbReference>
<dbReference type="InterPro" id="IPR036317">
    <property type="entry name" value="Cullin_homology_sf"/>
</dbReference>
<dbReference type="GO" id="GO:0070979">
    <property type="term" value="P:protein K11-linked ubiquitination"/>
    <property type="evidence" value="ECO:0007669"/>
    <property type="project" value="TreeGrafter"/>
</dbReference>
<evidence type="ECO:0000256" key="3">
    <source>
        <dbReference type="ARBA" id="ARBA00022776"/>
    </source>
</evidence>
<dbReference type="Pfam" id="PF25773">
    <property type="entry name" value="TPR_ANAPC2"/>
    <property type="match status" value="1"/>
</dbReference>
<dbReference type="InterPro" id="IPR044554">
    <property type="entry name" value="ANAPC2"/>
</dbReference>
<dbReference type="GO" id="GO:0006511">
    <property type="term" value="P:ubiquitin-dependent protein catabolic process"/>
    <property type="evidence" value="ECO:0007669"/>
    <property type="project" value="InterPro"/>
</dbReference>
<dbReference type="Proteomes" id="UP000225706">
    <property type="component" value="Unassembled WGS sequence"/>
</dbReference>
<dbReference type="PANTHER" id="PTHR45957:SF1">
    <property type="entry name" value="ANAPHASE-PROMOTING COMPLEX SUBUNIT 2"/>
    <property type="match status" value="1"/>
</dbReference>
<name>A0A2B4T1Z3_STYPI</name>
<feature type="domain" description="Cullin family profile" evidence="9">
    <location>
        <begin position="530"/>
        <end position="728"/>
    </location>
</feature>
<keyword evidence="5" id="KW-0131">Cell cycle</keyword>
<keyword evidence="4" id="KW-0833">Ubl conjugation pathway</keyword>
<dbReference type="InterPro" id="IPR036390">
    <property type="entry name" value="WH_DNA-bd_sf"/>
</dbReference>
<evidence type="ECO:0000256" key="7">
    <source>
        <dbReference type="SAM" id="MobiDB-lite"/>
    </source>
</evidence>
<evidence type="ECO:0000256" key="4">
    <source>
        <dbReference type="ARBA" id="ARBA00022786"/>
    </source>
</evidence>
<proteinExistence type="inferred from homology"/>
<dbReference type="Pfam" id="PF08672">
    <property type="entry name" value="ANAPC2"/>
    <property type="match status" value="1"/>
</dbReference>
<dbReference type="Pfam" id="PF26557">
    <property type="entry name" value="Cullin_AB"/>
    <property type="match status" value="1"/>
</dbReference>
<sequence length="848" mass="96712">MLCYGLAVLTFLYPTQKAVPEIGVPRPFRKGLPQILFSLQSCSSYSQRDLSTSTASENNMAASGNVEVVWKNLMNFLIPESPQVPDPLEQFTQNPLVSARLRDWFLEKFKKDLKDKFRSQFWSYFQEDKEVEAKELNTLLCAVGDLCGGISAYRPFVDLLQSLTGSLPLGDLNLQFERLVRAIIFCDIPEHFRGIVHASYTQAFQAYQVKSRKDSKMDTSGASSPGADGEDEDDDVESLTCSGCSKDKDCCHCEGMIEGFSQLNRQLNVLGLMNKVAEPAFLSVIHREIQRKIEEKCKGEFESSFLSSLLHWVDTELWGWLSLIFQTQASAYPKRSKEELFKDAVMHTDTSLDMWKPKLKYFMYKSFADLRISELFTIIVEYPDSLPAIKDLKSCLEVTDQRKELIASLRSAFERRLLHPGANTSDILTQYVSAIRALHVLDPSGVILEQVCLPVRQYLRTREDTVRCIVTSLTDDSSTELAEELMRGDPRTVDDFGASDSEDDDVKWMPAPSDADPDKILSSRKAPDIISMLVNIYGSKDLFVSEYRTLLADRILSTFNYDTEKELRYLELLKLRFGESHLHFCEIMLKDVADSRRINSHIQASAENIDNKKANTIPLTSMVLSAVFWPAFREEKLKVPEEVQSAMDEFTRGFEALKGMRTLRWKPHLGLVEVEVELADRTLSLSVTPTQATAIMHFQEKERWTVEELSGIMHVPPGLLRRRLGFWVSQGVLKEESTDTFIVMEKQKGQQRATEVVMDAEIESVMASSQDQREEELQVFWSYIVGMLTNLESLPLDRIHSMLRMFAMQGPSSSQCSVDDLRRFLDRKVKDQELQFVNGFYRLPKSGR</sequence>
<evidence type="ECO:0000313" key="10">
    <source>
        <dbReference type="EMBL" id="PFX34802.1"/>
    </source>
</evidence>
<dbReference type="InterPro" id="IPR014786">
    <property type="entry name" value="ANAPC2_C"/>
</dbReference>
<keyword evidence="11" id="KW-1185">Reference proteome</keyword>
<dbReference type="SMART" id="SM01013">
    <property type="entry name" value="APC2"/>
    <property type="match status" value="1"/>
</dbReference>
<reference evidence="11" key="1">
    <citation type="journal article" date="2017" name="bioRxiv">
        <title>Comparative analysis of the genomes of Stylophora pistillata and Acropora digitifera provides evidence for extensive differences between species of corals.</title>
        <authorList>
            <person name="Voolstra C.R."/>
            <person name="Li Y."/>
            <person name="Liew Y.J."/>
            <person name="Baumgarten S."/>
            <person name="Zoccola D."/>
            <person name="Flot J.-F."/>
            <person name="Tambutte S."/>
            <person name="Allemand D."/>
            <person name="Aranda M."/>
        </authorList>
    </citation>
    <scope>NUCLEOTIDE SEQUENCE [LARGE SCALE GENOMIC DNA]</scope>
</reference>
<keyword evidence="3" id="KW-0498">Mitosis</keyword>
<dbReference type="PANTHER" id="PTHR45957">
    <property type="entry name" value="ANAPHASE-PROMOTING COMPLEX SUBUNIT 2"/>
    <property type="match status" value="1"/>
</dbReference>
<evidence type="ECO:0000256" key="6">
    <source>
        <dbReference type="PROSITE-ProRule" id="PRU00330"/>
    </source>
</evidence>
<dbReference type="InterPro" id="IPR016158">
    <property type="entry name" value="Cullin_homology"/>
</dbReference>
<evidence type="ECO:0000256" key="2">
    <source>
        <dbReference type="ARBA" id="ARBA00022618"/>
    </source>
</evidence>
<dbReference type="Gene3D" id="1.10.10.10">
    <property type="entry name" value="Winged helix-like DNA-binding domain superfamily/Winged helix DNA-binding domain"/>
    <property type="match status" value="1"/>
</dbReference>
<evidence type="ECO:0000259" key="9">
    <source>
        <dbReference type="PROSITE" id="PS50069"/>
    </source>
</evidence>
<dbReference type="Gene3D" id="1.20.1310.10">
    <property type="entry name" value="Cullin Repeats"/>
    <property type="match status" value="1"/>
</dbReference>
<evidence type="ECO:0000256" key="5">
    <source>
        <dbReference type="ARBA" id="ARBA00023306"/>
    </source>
</evidence>
<dbReference type="InterPro" id="IPR057975">
    <property type="entry name" value="TPR_ANAPC2"/>
</dbReference>
<feature type="chain" id="PRO_5012563955" description="Anaphase-promoting complex subunit 2" evidence="8">
    <location>
        <begin position="19"/>
        <end position="848"/>
    </location>
</feature>
<evidence type="ECO:0000256" key="1">
    <source>
        <dbReference type="ARBA" id="ARBA00016068"/>
    </source>
</evidence>
<dbReference type="FunFam" id="3.30.230.130:FF:000008">
    <property type="entry name" value="anaphase-promoting complex subunit 2"/>
    <property type="match status" value="1"/>
</dbReference>
<feature type="region of interest" description="Disordered" evidence="7">
    <location>
        <begin position="215"/>
        <end position="235"/>
    </location>
</feature>
<dbReference type="InterPro" id="IPR059120">
    <property type="entry name" value="Cullin-like_AB"/>
</dbReference>